<dbReference type="Proteomes" id="UP000271162">
    <property type="component" value="Unassembled WGS sequence"/>
</dbReference>
<dbReference type="Pfam" id="PF10229">
    <property type="entry name" value="MMADHC"/>
    <property type="match status" value="1"/>
</dbReference>
<name>A0A0N4YI20_NIPBR</name>
<evidence type="ECO:0000313" key="2">
    <source>
        <dbReference type="Proteomes" id="UP000271162"/>
    </source>
</evidence>
<reference evidence="3" key="1">
    <citation type="submission" date="2017-02" db="UniProtKB">
        <authorList>
            <consortium name="WormBaseParasite"/>
        </authorList>
    </citation>
    <scope>IDENTIFICATION</scope>
</reference>
<organism evidence="3">
    <name type="scientific">Nippostrongylus brasiliensis</name>
    <name type="common">Rat hookworm</name>
    <dbReference type="NCBI Taxonomy" id="27835"/>
    <lineage>
        <taxon>Eukaryota</taxon>
        <taxon>Metazoa</taxon>
        <taxon>Ecdysozoa</taxon>
        <taxon>Nematoda</taxon>
        <taxon>Chromadorea</taxon>
        <taxon>Rhabditida</taxon>
        <taxon>Rhabditina</taxon>
        <taxon>Rhabditomorpha</taxon>
        <taxon>Strongyloidea</taxon>
        <taxon>Heligmosomidae</taxon>
        <taxon>Nippostrongylus</taxon>
    </lineage>
</organism>
<dbReference type="EMBL" id="UYSL01022249">
    <property type="protein sequence ID" value="VDL80131.1"/>
    <property type="molecule type" value="Genomic_DNA"/>
</dbReference>
<protein>
    <submittedName>
        <fullName evidence="3">Methylmalonic aciduria and homocystinuria type D-like protein, mitochondrial</fullName>
    </submittedName>
</protein>
<keyword evidence="2" id="KW-1185">Reference proteome</keyword>
<dbReference type="AlphaFoldDB" id="A0A0N4YI20"/>
<dbReference type="PANTHER" id="PTHR13192:SF3">
    <property type="entry name" value="COBALAMIN TRAFFICKING PROTEIN CBLD"/>
    <property type="match status" value="1"/>
</dbReference>
<dbReference type="STRING" id="27835.A0A0N4YI20"/>
<dbReference type="GO" id="GO:0005739">
    <property type="term" value="C:mitochondrion"/>
    <property type="evidence" value="ECO:0007669"/>
    <property type="project" value="TreeGrafter"/>
</dbReference>
<proteinExistence type="predicted"/>
<dbReference type="WBParaSite" id="NBR_0001653501-mRNA-1">
    <property type="protein sequence ID" value="NBR_0001653501-mRNA-1"/>
    <property type="gene ID" value="NBR_0001653501"/>
</dbReference>
<sequence length="160" mass="17867">MKVTAVGPQMRAFTSRVRHFSTQQQFTHPAVVFVKDVQGRQNSLLGPADKQFPLPGDFISSATAIATTLRRCGYWADFIDPSSGRPYLGNFTNYTLFETDDAYKQMGFQIEDLGCCKVLQHVVWGTHAFVGTLFTDAPMDCAIVQDIVHKVNEEVACQQK</sequence>
<gene>
    <name evidence="1" type="ORF">NBR_LOCUS16536</name>
</gene>
<dbReference type="PANTHER" id="PTHR13192">
    <property type="entry name" value="MY011 PROTEIN"/>
    <property type="match status" value="1"/>
</dbReference>
<accession>A0A0N4YI20</accession>
<dbReference type="InterPro" id="IPR019362">
    <property type="entry name" value="MMADHC"/>
</dbReference>
<dbReference type="GO" id="GO:0009235">
    <property type="term" value="P:cobalamin metabolic process"/>
    <property type="evidence" value="ECO:0007669"/>
    <property type="project" value="InterPro"/>
</dbReference>
<reference evidence="1 2" key="2">
    <citation type="submission" date="2018-11" db="EMBL/GenBank/DDBJ databases">
        <authorList>
            <consortium name="Pathogen Informatics"/>
        </authorList>
    </citation>
    <scope>NUCLEOTIDE SEQUENCE [LARGE SCALE GENOMIC DNA]</scope>
</reference>
<evidence type="ECO:0000313" key="3">
    <source>
        <dbReference type="WBParaSite" id="NBR_0001653501-mRNA-1"/>
    </source>
</evidence>
<evidence type="ECO:0000313" key="1">
    <source>
        <dbReference type="EMBL" id="VDL80131.1"/>
    </source>
</evidence>